<dbReference type="Pfam" id="PF07690">
    <property type="entry name" value="MFS_1"/>
    <property type="match status" value="1"/>
</dbReference>
<feature type="transmembrane region" description="Helical" evidence="4">
    <location>
        <begin position="309"/>
        <end position="332"/>
    </location>
</feature>
<evidence type="ECO:0000256" key="3">
    <source>
        <dbReference type="ARBA" id="ARBA00023136"/>
    </source>
</evidence>
<dbReference type="Proteomes" id="UP000553766">
    <property type="component" value="Unassembled WGS sequence"/>
</dbReference>
<evidence type="ECO:0000256" key="4">
    <source>
        <dbReference type="SAM" id="Phobius"/>
    </source>
</evidence>
<evidence type="ECO:0000256" key="2">
    <source>
        <dbReference type="ARBA" id="ARBA00022989"/>
    </source>
</evidence>
<feature type="transmembrane region" description="Helical" evidence="4">
    <location>
        <begin position="374"/>
        <end position="395"/>
    </location>
</feature>
<organism evidence="6 7">
    <name type="scientific">Rubricella aquisinus</name>
    <dbReference type="NCBI Taxonomy" id="2028108"/>
    <lineage>
        <taxon>Bacteria</taxon>
        <taxon>Pseudomonadati</taxon>
        <taxon>Pseudomonadota</taxon>
        <taxon>Alphaproteobacteria</taxon>
        <taxon>Rhodobacterales</taxon>
        <taxon>Paracoccaceae</taxon>
        <taxon>Rubricella</taxon>
    </lineage>
</organism>
<dbReference type="SUPFAM" id="SSF103473">
    <property type="entry name" value="MFS general substrate transporter"/>
    <property type="match status" value="1"/>
</dbReference>
<feature type="transmembrane region" description="Helical" evidence="4">
    <location>
        <begin position="220"/>
        <end position="242"/>
    </location>
</feature>
<keyword evidence="7" id="KW-1185">Reference proteome</keyword>
<gene>
    <name evidence="6" type="ORF">FHS89_000258</name>
</gene>
<evidence type="ECO:0000313" key="6">
    <source>
        <dbReference type="EMBL" id="MBB5514260.1"/>
    </source>
</evidence>
<feature type="transmembrane region" description="Helical" evidence="4">
    <location>
        <begin position="79"/>
        <end position="97"/>
    </location>
</feature>
<feature type="transmembrane region" description="Helical" evidence="4">
    <location>
        <begin position="167"/>
        <end position="185"/>
    </location>
</feature>
<feature type="transmembrane region" description="Helical" evidence="4">
    <location>
        <begin position="344"/>
        <end position="368"/>
    </location>
</feature>
<dbReference type="PANTHER" id="PTHR11360:SF308">
    <property type="entry name" value="BLL3089 PROTEIN"/>
    <property type="match status" value="1"/>
</dbReference>
<evidence type="ECO:0000259" key="5">
    <source>
        <dbReference type="PROSITE" id="PS50850"/>
    </source>
</evidence>
<protein>
    <submittedName>
        <fullName evidence="6">Sugar phosphate permease</fullName>
    </submittedName>
</protein>
<evidence type="ECO:0000256" key="1">
    <source>
        <dbReference type="ARBA" id="ARBA00022692"/>
    </source>
</evidence>
<dbReference type="GO" id="GO:0022857">
    <property type="term" value="F:transmembrane transporter activity"/>
    <property type="evidence" value="ECO:0007669"/>
    <property type="project" value="InterPro"/>
</dbReference>
<dbReference type="AlphaFoldDB" id="A0A840WSS4"/>
<dbReference type="Gene3D" id="1.20.1250.20">
    <property type="entry name" value="MFS general substrate transporter like domains"/>
    <property type="match status" value="1"/>
</dbReference>
<sequence>MKTAFYRQNAPWLGAGAVLAVSSSFGQTYFISLFAGDIRGAFGLSDGQWGGLYTIATLASAALLVQGGRLADVMPLRRLMCWIVLGFAVACFAMGAAQSVPVLLAALFAIRFCGQGMMTHLSMTAMARWFRANRGRAVAVAIMGYPVGEAVLPPLTVWSITLIGWRGTWWLAACVLLLVVLPTLWRLMGQPRSPEGEGDGLMAAGMLARHWSRRDMLRHWSFWALLPGILATNFIGTCVFFQQVHVAQTQGWSLARMAAAYPLYAMVSVAAAFVAGHLVDRIGAVRLLPVYLLPMAVAMLILRQDGSEAIWIATLAIMGLTTGVSSTLYGTIWPTLYGTNAIGGIKAVIASCMVMATAIGPGLTGLAIDAGVPFTAQAPVLALWCVLASIAFWPISRRLARALP</sequence>
<dbReference type="RefSeq" id="WP_184007666.1">
    <property type="nucleotide sequence ID" value="NZ_JACIJS010000001.1"/>
</dbReference>
<dbReference type="InterPro" id="IPR011701">
    <property type="entry name" value="MFS"/>
</dbReference>
<feature type="transmembrane region" description="Helical" evidence="4">
    <location>
        <begin position="50"/>
        <end position="67"/>
    </location>
</feature>
<feature type="transmembrane region" description="Helical" evidence="4">
    <location>
        <begin position="287"/>
        <end position="303"/>
    </location>
</feature>
<dbReference type="PROSITE" id="PS50850">
    <property type="entry name" value="MFS"/>
    <property type="match status" value="1"/>
</dbReference>
<keyword evidence="2 4" id="KW-1133">Transmembrane helix</keyword>
<dbReference type="InterPro" id="IPR020846">
    <property type="entry name" value="MFS_dom"/>
</dbReference>
<dbReference type="InterPro" id="IPR036259">
    <property type="entry name" value="MFS_trans_sf"/>
</dbReference>
<comment type="caution">
    <text evidence="6">The sequence shown here is derived from an EMBL/GenBank/DDBJ whole genome shotgun (WGS) entry which is preliminary data.</text>
</comment>
<feature type="transmembrane region" description="Helical" evidence="4">
    <location>
        <begin position="103"/>
        <end position="125"/>
    </location>
</feature>
<accession>A0A840WSS4</accession>
<feature type="domain" description="Major facilitator superfamily (MFS) profile" evidence="5">
    <location>
        <begin position="1"/>
        <end position="400"/>
    </location>
</feature>
<feature type="transmembrane region" description="Helical" evidence="4">
    <location>
        <begin position="254"/>
        <end position="275"/>
    </location>
</feature>
<dbReference type="PANTHER" id="PTHR11360">
    <property type="entry name" value="MONOCARBOXYLATE TRANSPORTER"/>
    <property type="match status" value="1"/>
</dbReference>
<feature type="transmembrane region" description="Helical" evidence="4">
    <location>
        <begin position="137"/>
        <end position="161"/>
    </location>
</feature>
<evidence type="ECO:0000313" key="7">
    <source>
        <dbReference type="Proteomes" id="UP000553766"/>
    </source>
</evidence>
<dbReference type="EMBL" id="JACIJS010000001">
    <property type="protein sequence ID" value="MBB5514260.1"/>
    <property type="molecule type" value="Genomic_DNA"/>
</dbReference>
<keyword evidence="3 4" id="KW-0472">Membrane</keyword>
<dbReference type="InterPro" id="IPR050327">
    <property type="entry name" value="Proton-linked_MCT"/>
</dbReference>
<name>A0A840WSS4_9RHOB</name>
<proteinExistence type="predicted"/>
<keyword evidence="1 4" id="KW-0812">Transmembrane</keyword>
<reference evidence="6 7" key="1">
    <citation type="submission" date="2020-08" db="EMBL/GenBank/DDBJ databases">
        <title>Genomic Encyclopedia of Type Strains, Phase IV (KMG-IV): sequencing the most valuable type-strain genomes for metagenomic binning, comparative biology and taxonomic classification.</title>
        <authorList>
            <person name="Goeker M."/>
        </authorList>
    </citation>
    <scope>NUCLEOTIDE SEQUENCE [LARGE SCALE GENOMIC DNA]</scope>
    <source>
        <strain evidence="6 7">DSM 103377</strain>
    </source>
</reference>